<organism evidence="13 14">
    <name type="scientific">Calidris pygmaea</name>
    <name type="common">Spoon-billed sandpiper</name>
    <dbReference type="NCBI Taxonomy" id="425635"/>
    <lineage>
        <taxon>Eukaryota</taxon>
        <taxon>Metazoa</taxon>
        <taxon>Chordata</taxon>
        <taxon>Craniata</taxon>
        <taxon>Vertebrata</taxon>
        <taxon>Euteleostomi</taxon>
        <taxon>Archelosauria</taxon>
        <taxon>Archosauria</taxon>
        <taxon>Dinosauria</taxon>
        <taxon>Saurischia</taxon>
        <taxon>Theropoda</taxon>
        <taxon>Coelurosauria</taxon>
        <taxon>Aves</taxon>
        <taxon>Neognathae</taxon>
        <taxon>Neoaves</taxon>
        <taxon>Charadriiformes</taxon>
        <taxon>Scolopacidae</taxon>
        <taxon>Calidris</taxon>
    </lineage>
</organism>
<feature type="transmembrane region" description="Helical" evidence="11">
    <location>
        <begin position="260"/>
        <end position="283"/>
    </location>
</feature>
<feature type="transmembrane region" description="Helical" evidence="11">
    <location>
        <begin position="163"/>
        <end position="181"/>
    </location>
</feature>
<evidence type="ECO:0000256" key="2">
    <source>
        <dbReference type="ARBA" id="ARBA00004141"/>
    </source>
</evidence>
<feature type="transmembrane region" description="Helical" evidence="11">
    <location>
        <begin position="124"/>
        <end position="143"/>
    </location>
</feature>
<feature type="transmembrane region" description="Helical" evidence="11">
    <location>
        <begin position="84"/>
        <end position="104"/>
    </location>
</feature>
<evidence type="ECO:0000256" key="6">
    <source>
        <dbReference type="ARBA" id="ARBA00023136"/>
    </source>
</evidence>
<dbReference type="GO" id="GO:0004930">
    <property type="term" value="F:G protein-coupled receptor activity"/>
    <property type="evidence" value="ECO:0007669"/>
    <property type="project" value="UniProtKB-KW"/>
</dbReference>
<evidence type="ECO:0000313" key="14">
    <source>
        <dbReference type="Proteomes" id="UP000694419"/>
    </source>
</evidence>
<evidence type="ECO:0000259" key="12">
    <source>
        <dbReference type="PROSITE" id="PS50262"/>
    </source>
</evidence>
<keyword evidence="5 10" id="KW-0297">G-protein coupled receptor</keyword>
<dbReference type="PRINTS" id="PR00245">
    <property type="entry name" value="OLFACTORYR"/>
</dbReference>
<dbReference type="FunFam" id="1.20.1070.10:FF:000003">
    <property type="entry name" value="Olfactory receptor"/>
    <property type="match status" value="1"/>
</dbReference>
<dbReference type="GO" id="GO:0005886">
    <property type="term" value="C:plasma membrane"/>
    <property type="evidence" value="ECO:0007669"/>
    <property type="project" value="UniProtKB-SubCell"/>
</dbReference>
<feature type="transmembrane region" description="Helical" evidence="11">
    <location>
        <begin position="221"/>
        <end position="248"/>
    </location>
</feature>
<dbReference type="PROSITE" id="PS00237">
    <property type="entry name" value="G_PROTEIN_RECEP_F1_1"/>
    <property type="match status" value="1"/>
</dbReference>
<evidence type="ECO:0000256" key="4">
    <source>
        <dbReference type="ARBA" id="ARBA00022989"/>
    </source>
</evidence>
<dbReference type="Pfam" id="PF13853">
    <property type="entry name" value="7tm_4"/>
    <property type="match status" value="1"/>
</dbReference>
<evidence type="ECO:0000256" key="8">
    <source>
        <dbReference type="ARBA" id="ARBA00023180"/>
    </source>
</evidence>
<evidence type="ECO:0000256" key="10">
    <source>
        <dbReference type="RuleBase" id="RU000688"/>
    </source>
</evidence>
<evidence type="ECO:0000256" key="3">
    <source>
        <dbReference type="ARBA" id="ARBA00022692"/>
    </source>
</evidence>
<keyword evidence="11" id="KW-1003">Cell membrane</keyword>
<evidence type="ECO:0000256" key="11">
    <source>
        <dbReference type="RuleBase" id="RU363047"/>
    </source>
</evidence>
<keyword evidence="8" id="KW-0325">Glycoprotein</keyword>
<evidence type="ECO:0000313" key="13">
    <source>
        <dbReference type="Ensembl" id="ENSCPGP00000000785.1"/>
    </source>
</evidence>
<proteinExistence type="inferred from homology"/>
<dbReference type="AlphaFoldDB" id="A0A8C3J5T4"/>
<dbReference type="Gene3D" id="1.20.1070.10">
    <property type="entry name" value="Rhodopsin 7-helix transmembrane proteins"/>
    <property type="match status" value="1"/>
</dbReference>
<dbReference type="GO" id="GO:0004984">
    <property type="term" value="F:olfactory receptor activity"/>
    <property type="evidence" value="ECO:0007669"/>
    <property type="project" value="InterPro"/>
</dbReference>
<keyword evidence="11" id="KW-0552">Olfaction</keyword>
<dbReference type="Ensembl" id="ENSCPGT00000000870.1">
    <property type="protein sequence ID" value="ENSCPGP00000000785.1"/>
    <property type="gene ID" value="ENSCPGG00000000627.1"/>
</dbReference>
<reference evidence="13" key="2">
    <citation type="submission" date="2025-09" db="UniProtKB">
        <authorList>
            <consortium name="Ensembl"/>
        </authorList>
    </citation>
    <scope>IDENTIFICATION</scope>
</reference>
<evidence type="ECO:0000256" key="9">
    <source>
        <dbReference type="ARBA" id="ARBA00023224"/>
    </source>
</evidence>
<comment type="subcellular location">
    <subcellularLocation>
        <location evidence="11">Cell membrane</location>
        <topology evidence="11">Multi-pass membrane protein</topology>
    </subcellularLocation>
    <subcellularLocation>
        <location evidence="2">Membrane</location>
        <topology evidence="2">Multi-pass membrane protein</topology>
    </subcellularLocation>
</comment>
<dbReference type="PRINTS" id="PR00237">
    <property type="entry name" value="GPCRRHODOPSN"/>
</dbReference>
<feature type="transmembrane region" description="Helical" evidence="11">
    <location>
        <begin position="295"/>
        <end position="314"/>
    </location>
</feature>
<dbReference type="CDD" id="cd15230">
    <property type="entry name" value="7tmA_OR5-like"/>
    <property type="match status" value="1"/>
</dbReference>
<dbReference type="InterPro" id="IPR000725">
    <property type="entry name" value="Olfact_rcpt"/>
</dbReference>
<protein>
    <recommendedName>
        <fullName evidence="11">Olfactory receptor</fullName>
    </recommendedName>
</protein>
<dbReference type="Proteomes" id="UP000694419">
    <property type="component" value="Unplaced"/>
</dbReference>
<dbReference type="PROSITE" id="PS50262">
    <property type="entry name" value="G_PROTEIN_RECEP_F1_2"/>
    <property type="match status" value="1"/>
</dbReference>
<evidence type="ECO:0000256" key="7">
    <source>
        <dbReference type="ARBA" id="ARBA00023170"/>
    </source>
</evidence>
<name>A0A8C3J5T4_9CHAR</name>
<comment type="function">
    <text evidence="1">Odorant receptor.</text>
</comment>
<feature type="transmembrane region" description="Helical" evidence="11">
    <location>
        <begin position="49"/>
        <end position="72"/>
    </location>
</feature>
<keyword evidence="14" id="KW-1185">Reference proteome</keyword>
<keyword evidence="9 10" id="KW-0807">Transducer</keyword>
<dbReference type="PANTHER" id="PTHR48018">
    <property type="entry name" value="OLFACTORY RECEPTOR"/>
    <property type="match status" value="1"/>
</dbReference>
<sequence length="341" mass="38426">MRTTLRTFSQESMRDLIYSPVTHKLLESNHTVTKFVLLGLVESPEVQPLLFGVFLLIYVLTLLGNVGMMTLVRTDPRLQTPMYFFLHHLAFADACYSTVIMPNMLVSFISRNKDISFPGCVAQLYSFVFFGIVECYLLAVMAYDRYAAVCSPLRYMVILPKTVCVWLVSTCYLLGFVYAGIYTGCAFGGSFCSSNIINHFFCDIGPLLKLSCSDSFLREKVIFAFVSLNGVSTSGIIFISYLYVLSAILRMRSVQSRSKAFNTCVSHLMVVSLFYGTGFFMYLQPSTNHNGPDKVAAVFYTLVTPLLNPFIYSLRNREVKEAFMKHMKRCLSSSLNQGGRV</sequence>
<evidence type="ECO:0000256" key="5">
    <source>
        <dbReference type="ARBA" id="ARBA00023040"/>
    </source>
</evidence>
<accession>A0A8C3J5T4</accession>
<keyword evidence="6 11" id="KW-0472">Membrane</keyword>
<comment type="similarity">
    <text evidence="10">Belongs to the G-protein coupled receptor 1 family.</text>
</comment>
<dbReference type="SUPFAM" id="SSF81321">
    <property type="entry name" value="Family A G protein-coupled receptor-like"/>
    <property type="match status" value="1"/>
</dbReference>
<keyword evidence="11" id="KW-0716">Sensory transduction</keyword>
<reference evidence="13" key="1">
    <citation type="submission" date="2025-08" db="UniProtKB">
        <authorList>
            <consortium name="Ensembl"/>
        </authorList>
    </citation>
    <scope>IDENTIFICATION</scope>
</reference>
<keyword evidence="3 10" id="KW-0812">Transmembrane</keyword>
<dbReference type="InterPro" id="IPR000276">
    <property type="entry name" value="GPCR_Rhodpsn"/>
</dbReference>
<keyword evidence="4 11" id="KW-1133">Transmembrane helix</keyword>
<keyword evidence="7 10" id="KW-0675">Receptor</keyword>
<evidence type="ECO:0000256" key="1">
    <source>
        <dbReference type="ARBA" id="ARBA00002936"/>
    </source>
</evidence>
<feature type="domain" description="G-protein coupled receptors family 1 profile" evidence="12">
    <location>
        <begin position="64"/>
        <end position="312"/>
    </location>
</feature>
<dbReference type="InterPro" id="IPR017452">
    <property type="entry name" value="GPCR_Rhodpsn_7TM"/>
</dbReference>